<accession>A0AAD9ITD9</accession>
<evidence type="ECO:0000313" key="3">
    <source>
        <dbReference type="EMBL" id="KAK2140626.1"/>
    </source>
</evidence>
<dbReference type="GO" id="GO:0005689">
    <property type="term" value="C:U12-type spliceosomal complex"/>
    <property type="evidence" value="ECO:0007669"/>
    <property type="project" value="TreeGrafter"/>
</dbReference>
<dbReference type="PANTHER" id="PTHR48190">
    <property type="entry name" value="PROGRAMMED CELL DEATH PROTEIN 7"/>
    <property type="match status" value="1"/>
</dbReference>
<gene>
    <name evidence="3" type="ORF">LSH36_1289g00074</name>
</gene>
<feature type="coiled-coil region" evidence="1">
    <location>
        <begin position="641"/>
        <end position="689"/>
    </location>
</feature>
<keyword evidence="4" id="KW-1185">Reference proteome</keyword>
<feature type="region of interest" description="Disordered" evidence="2">
    <location>
        <begin position="98"/>
        <end position="416"/>
    </location>
</feature>
<name>A0AAD9ITD9_9ANNE</name>
<feature type="compositionally biased region" description="Pro residues" evidence="2">
    <location>
        <begin position="202"/>
        <end position="320"/>
    </location>
</feature>
<feature type="region of interest" description="Disordered" evidence="2">
    <location>
        <begin position="535"/>
        <end position="557"/>
    </location>
</feature>
<feature type="compositionally biased region" description="Low complexity" evidence="2">
    <location>
        <begin position="351"/>
        <end position="365"/>
    </location>
</feature>
<evidence type="ECO:0000256" key="1">
    <source>
        <dbReference type="SAM" id="Coils"/>
    </source>
</evidence>
<feature type="compositionally biased region" description="Polar residues" evidence="2">
    <location>
        <begin position="371"/>
        <end position="414"/>
    </location>
</feature>
<dbReference type="AlphaFoldDB" id="A0AAD9ITD9"/>
<evidence type="ECO:0000313" key="4">
    <source>
        <dbReference type="Proteomes" id="UP001208570"/>
    </source>
</evidence>
<reference evidence="3" key="1">
    <citation type="journal article" date="2023" name="Mol. Biol. Evol.">
        <title>Third-Generation Sequencing Reveals the Adaptive Role of the Epigenome in Three Deep-Sea Polychaetes.</title>
        <authorList>
            <person name="Perez M."/>
            <person name="Aroh O."/>
            <person name="Sun Y."/>
            <person name="Lan Y."/>
            <person name="Juniper S.K."/>
            <person name="Young C.R."/>
            <person name="Angers B."/>
            <person name="Qian P.Y."/>
        </authorList>
    </citation>
    <scope>NUCLEOTIDE SEQUENCE</scope>
    <source>
        <strain evidence="3">P08H-3</strain>
    </source>
</reference>
<organism evidence="3 4">
    <name type="scientific">Paralvinella palmiformis</name>
    <dbReference type="NCBI Taxonomy" id="53620"/>
    <lineage>
        <taxon>Eukaryota</taxon>
        <taxon>Metazoa</taxon>
        <taxon>Spiralia</taxon>
        <taxon>Lophotrochozoa</taxon>
        <taxon>Annelida</taxon>
        <taxon>Polychaeta</taxon>
        <taxon>Sedentaria</taxon>
        <taxon>Canalipalpata</taxon>
        <taxon>Terebellida</taxon>
        <taxon>Terebelliformia</taxon>
        <taxon>Alvinellidae</taxon>
        <taxon>Paralvinella</taxon>
    </lineage>
</organism>
<feature type="compositionally biased region" description="Basic residues" evidence="2">
    <location>
        <begin position="535"/>
        <end position="547"/>
    </location>
</feature>
<feature type="compositionally biased region" description="Low complexity" evidence="2">
    <location>
        <begin position="134"/>
        <end position="145"/>
    </location>
</feature>
<evidence type="ECO:0000256" key="2">
    <source>
        <dbReference type="SAM" id="MobiDB-lite"/>
    </source>
</evidence>
<comment type="caution">
    <text evidence="3">The sequence shown here is derived from an EMBL/GenBank/DDBJ whole genome shotgun (WGS) entry which is preliminary data.</text>
</comment>
<keyword evidence="1" id="KW-0175">Coiled coil</keyword>
<proteinExistence type="predicted"/>
<dbReference type="EMBL" id="JAODUP010001289">
    <property type="protein sequence ID" value="KAK2140626.1"/>
    <property type="molecule type" value="Genomic_DNA"/>
</dbReference>
<feature type="compositionally biased region" description="Polar residues" evidence="2">
    <location>
        <begin position="146"/>
        <end position="177"/>
    </location>
</feature>
<dbReference type="Pfam" id="PF16021">
    <property type="entry name" value="PDCD7"/>
    <property type="match status" value="1"/>
</dbReference>
<dbReference type="InterPro" id="IPR031974">
    <property type="entry name" value="PDCD7"/>
</dbReference>
<dbReference type="Proteomes" id="UP001208570">
    <property type="component" value="Unassembled WGS sequence"/>
</dbReference>
<feature type="compositionally biased region" description="Basic and acidic residues" evidence="2">
    <location>
        <begin position="50"/>
        <end position="63"/>
    </location>
</feature>
<protein>
    <recommendedName>
        <fullName evidence="5">Programmed cell death protein 7</fullName>
    </recommendedName>
</protein>
<sequence length="782" mass="87831">MRYPHGQPIARGQQHPPQWRPHASPQQRQPERGTAFQIQNRPSHSYQGDLTERRQQAWDKSNKEYNPPSVAFGQQEWAEHLVDSQELAEFPVSNDQHYEVSALQQSQSSTSYHQMAPSRTSQNSQISLPYLSHPSSQPSVSQVQPNSRTPFPHFQNTQASGPSQSADHPNYPAQNMPVSLGHMQNMPSSCFDTQSHHSVASPSPPVGIPPPHMFPSGPPPNMPPPGIIPSGPTPGMPPPGIIPSGLPPGVDPSQPPPGIPPPGVNPSRPPPGMPPPGVDPTRPPPGVDPTRPPPCMPPPGPTPGMSPLGLPPGLPPPGPSPDMSSLRWSQNIPPPGSSRGVASSRSDIPHSGSSSYQQSPSTRSQLALNGRDQSMTSGHYSGLGNTSRYGQQSNDHISDMRGNNYQSPFLSSAHSSDKCDATHVSINKLDDRKCIDKKWIEEFVSSRKENQKTEKRTLHEITPTIPKARSLLREALSLRQDLSELLSAIEDNKLADHGNIVVKFGHIKKRLEEIESIFDDPKYVMALEMRVKRMRTKRTRQKRRKKRNELDMEETQTRRQEIATKIDRWQAGLIQQELDKKKAEELKAAADLVLGEVRRKQLEATRSLDLLDALTKLRDARRMKAEQRGVHISNMADEMFKKRFQGLHDLLERQMATYKEEDKALRVMMDVEQEETMERERELQQLKDEKKLWIYKENITELLFGKTDEVGLDNPVYAYRQYHESAQHHLESFIQIRHGWDAYLVDEENEEGSSIPNGWIVPVTPSNEIWATALKENQPLHR</sequence>
<evidence type="ECO:0008006" key="5">
    <source>
        <dbReference type="Google" id="ProtNLM"/>
    </source>
</evidence>
<feature type="compositionally biased region" description="Polar residues" evidence="2">
    <location>
        <begin position="102"/>
        <end position="127"/>
    </location>
</feature>
<dbReference type="PANTHER" id="PTHR48190:SF2">
    <property type="entry name" value="PROGRAMMED CELL DEATH PROTEIN 7"/>
    <property type="match status" value="1"/>
</dbReference>
<feature type="compositionally biased region" description="Polar residues" evidence="2">
    <location>
        <begin position="36"/>
        <end position="48"/>
    </location>
</feature>
<feature type="region of interest" description="Disordered" evidence="2">
    <location>
        <begin position="1"/>
        <end position="69"/>
    </location>
</feature>
<dbReference type="InterPro" id="IPR052831">
    <property type="entry name" value="Apoptosis_promoter"/>
</dbReference>